<proteinExistence type="predicted"/>
<dbReference type="EMBL" id="CALNXI010000536">
    <property type="protein sequence ID" value="CAH3028813.1"/>
    <property type="molecule type" value="Genomic_DNA"/>
</dbReference>
<accession>A0ABN8MKV8</accession>
<dbReference type="Proteomes" id="UP001159427">
    <property type="component" value="Unassembled WGS sequence"/>
</dbReference>
<evidence type="ECO:0000313" key="2">
    <source>
        <dbReference type="Proteomes" id="UP001159427"/>
    </source>
</evidence>
<feature type="non-terminal residue" evidence="1">
    <location>
        <position position="1"/>
    </location>
</feature>
<dbReference type="Gene3D" id="1.25.40.10">
    <property type="entry name" value="Tetratricopeptide repeat domain"/>
    <property type="match status" value="1"/>
</dbReference>
<name>A0ABN8MKV8_9CNID</name>
<organism evidence="1 2">
    <name type="scientific">Porites evermanni</name>
    <dbReference type="NCBI Taxonomy" id="104178"/>
    <lineage>
        <taxon>Eukaryota</taxon>
        <taxon>Metazoa</taxon>
        <taxon>Cnidaria</taxon>
        <taxon>Anthozoa</taxon>
        <taxon>Hexacorallia</taxon>
        <taxon>Scleractinia</taxon>
        <taxon>Fungiina</taxon>
        <taxon>Poritidae</taxon>
        <taxon>Porites</taxon>
    </lineage>
</organism>
<reference evidence="1 2" key="1">
    <citation type="submission" date="2022-05" db="EMBL/GenBank/DDBJ databases">
        <authorList>
            <consortium name="Genoscope - CEA"/>
            <person name="William W."/>
        </authorList>
    </citation>
    <scope>NUCLEOTIDE SEQUENCE [LARGE SCALE GENOMIC DNA]</scope>
</reference>
<protein>
    <submittedName>
        <fullName evidence="1">Uncharacterized protein</fullName>
    </submittedName>
</protein>
<dbReference type="InterPro" id="IPR011990">
    <property type="entry name" value="TPR-like_helical_dom_sf"/>
</dbReference>
<keyword evidence="2" id="KW-1185">Reference proteome</keyword>
<dbReference type="Pfam" id="PF13424">
    <property type="entry name" value="TPR_12"/>
    <property type="match status" value="1"/>
</dbReference>
<gene>
    <name evidence="1" type="ORF">PEVE_00034944</name>
</gene>
<sequence>DAHRASGDHEKAIKVWKTETLPVYKDELDSGIADEAEMYSKEALEMRFRLLGEHQDTARSYVDLSDILIFKQDFKSATEQLEEAIEIQKKVLGEEHETTKRTLEQLRKLQSMVE</sequence>
<dbReference type="SUPFAM" id="SSF48452">
    <property type="entry name" value="TPR-like"/>
    <property type="match status" value="1"/>
</dbReference>
<comment type="caution">
    <text evidence="1">The sequence shown here is derived from an EMBL/GenBank/DDBJ whole genome shotgun (WGS) entry which is preliminary data.</text>
</comment>
<evidence type="ECO:0000313" key="1">
    <source>
        <dbReference type="EMBL" id="CAH3028813.1"/>
    </source>
</evidence>